<reference evidence="2 3" key="1">
    <citation type="submission" date="2016-04" db="EMBL/GenBank/DDBJ databases">
        <title>A degradative enzymes factory behind the ericoid mycorrhizal symbiosis.</title>
        <authorList>
            <consortium name="DOE Joint Genome Institute"/>
            <person name="Martino E."/>
            <person name="Morin E."/>
            <person name="Grelet G."/>
            <person name="Kuo A."/>
            <person name="Kohler A."/>
            <person name="Daghino S."/>
            <person name="Barry K."/>
            <person name="Choi C."/>
            <person name="Cichocki N."/>
            <person name="Clum A."/>
            <person name="Copeland A."/>
            <person name="Hainaut M."/>
            <person name="Haridas S."/>
            <person name="Labutti K."/>
            <person name="Lindquist E."/>
            <person name="Lipzen A."/>
            <person name="Khouja H.-R."/>
            <person name="Murat C."/>
            <person name="Ohm R."/>
            <person name="Olson A."/>
            <person name="Spatafora J."/>
            <person name="Veneault-Fourrey C."/>
            <person name="Henrissat B."/>
            <person name="Grigoriev I."/>
            <person name="Martin F."/>
            <person name="Perotto S."/>
        </authorList>
    </citation>
    <scope>NUCLEOTIDE SEQUENCE [LARGE SCALE GENOMIC DNA]</scope>
    <source>
        <strain evidence="2 3">F</strain>
    </source>
</reference>
<evidence type="ECO:0000313" key="2">
    <source>
        <dbReference type="EMBL" id="PMD32651.1"/>
    </source>
</evidence>
<organism evidence="2 3">
    <name type="scientific">Hyaloscypha variabilis (strain UAMH 11265 / GT02V1 / F)</name>
    <name type="common">Meliniomyces variabilis</name>
    <dbReference type="NCBI Taxonomy" id="1149755"/>
    <lineage>
        <taxon>Eukaryota</taxon>
        <taxon>Fungi</taxon>
        <taxon>Dikarya</taxon>
        <taxon>Ascomycota</taxon>
        <taxon>Pezizomycotina</taxon>
        <taxon>Leotiomycetes</taxon>
        <taxon>Helotiales</taxon>
        <taxon>Hyaloscyphaceae</taxon>
        <taxon>Hyaloscypha</taxon>
        <taxon>Hyaloscypha variabilis</taxon>
    </lineage>
</organism>
<evidence type="ECO:0000256" key="1">
    <source>
        <dbReference type="SAM" id="MobiDB-lite"/>
    </source>
</evidence>
<dbReference type="Proteomes" id="UP000235786">
    <property type="component" value="Unassembled WGS sequence"/>
</dbReference>
<keyword evidence="3" id="KW-1185">Reference proteome</keyword>
<proteinExistence type="predicted"/>
<gene>
    <name evidence="2" type="ORF">L207DRAFT_590347</name>
</gene>
<evidence type="ECO:0008006" key="4">
    <source>
        <dbReference type="Google" id="ProtNLM"/>
    </source>
</evidence>
<protein>
    <recommendedName>
        <fullName evidence="4">Cupin 2 conserved barrel domain-containing protein</fullName>
    </recommendedName>
</protein>
<dbReference type="AlphaFoldDB" id="A0A2J6R2A8"/>
<dbReference type="EMBL" id="KZ613958">
    <property type="protein sequence ID" value="PMD32651.1"/>
    <property type="molecule type" value="Genomic_DNA"/>
</dbReference>
<accession>A0A2J6R2A8</accession>
<dbReference type="OrthoDB" id="504210at2759"/>
<dbReference type="InterPro" id="IPR011051">
    <property type="entry name" value="RmlC_Cupin_sf"/>
</dbReference>
<feature type="compositionally biased region" description="Acidic residues" evidence="1">
    <location>
        <begin position="111"/>
        <end position="121"/>
    </location>
</feature>
<dbReference type="Gene3D" id="2.60.120.10">
    <property type="entry name" value="Jelly Rolls"/>
    <property type="match status" value="1"/>
</dbReference>
<dbReference type="CDD" id="cd02208">
    <property type="entry name" value="cupin_RmlC-like"/>
    <property type="match status" value="1"/>
</dbReference>
<name>A0A2J6R2A8_HYAVF</name>
<dbReference type="InterPro" id="IPR014710">
    <property type="entry name" value="RmlC-like_jellyroll"/>
</dbReference>
<feature type="region of interest" description="Disordered" evidence="1">
    <location>
        <begin position="98"/>
        <end position="122"/>
    </location>
</feature>
<dbReference type="SUPFAM" id="SSF51182">
    <property type="entry name" value="RmlC-like cupins"/>
    <property type="match status" value="1"/>
</dbReference>
<sequence length="229" mass="25270">MPRTNRRSQNTFTIPKQGSITLPPLTPLSQTPNQEVTLTFPIASKIATGLHWHETHTEYLEVLQGVALITLGDSTSRFTSESGVITIPRFVVHEYRRADSVRSPSTPGKDGEDDDGDDGSDVDLIVREWTDPADGEKGIFFRNVVGLILDRDPSAGILGNLWLAWSLFVVFWEGDNFPRFVKMPKLWGLGKVLERGVASGVLGLAKGLGRWVGVRGTYEEYGTKEDLSA</sequence>
<evidence type="ECO:0000313" key="3">
    <source>
        <dbReference type="Proteomes" id="UP000235786"/>
    </source>
</evidence>